<protein>
    <recommendedName>
        <fullName evidence="6">Transcription factor domain-containing protein</fullName>
    </recommendedName>
</protein>
<evidence type="ECO:0000313" key="5">
    <source>
        <dbReference type="Proteomes" id="UP000249363"/>
    </source>
</evidence>
<evidence type="ECO:0000256" key="2">
    <source>
        <dbReference type="ARBA" id="ARBA00023163"/>
    </source>
</evidence>
<proteinExistence type="predicted"/>
<keyword evidence="1" id="KW-0805">Transcription regulation</keyword>
<dbReference type="AlphaFoldDB" id="A0A364LDJ4"/>
<dbReference type="RefSeq" id="XP_040738381.1">
    <property type="nucleotide sequence ID" value="XM_040882841.1"/>
</dbReference>
<dbReference type="PANTHER" id="PTHR47840:SF1">
    <property type="entry name" value="ZN(II)2CYS6 TRANSCRIPTION FACTOR (EUROFUNG)"/>
    <property type="match status" value="1"/>
</dbReference>
<keyword evidence="5" id="KW-1185">Reference proteome</keyword>
<dbReference type="OrthoDB" id="5392779at2759"/>
<comment type="caution">
    <text evidence="4">The sequence shown here is derived from an EMBL/GenBank/DDBJ whole genome shotgun (WGS) entry which is preliminary data.</text>
</comment>
<reference evidence="4 5" key="1">
    <citation type="journal article" date="2017" name="Biotechnol. Biofuels">
        <title>Differential beta-glucosidase expression as a function of carbon source availability in Talaromyces amestolkiae: a genomic and proteomic approach.</title>
        <authorList>
            <person name="de Eugenio L.I."/>
            <person name="Mendez-Liter J.A."/>
            <person name="Nieto-Dominguez M."/>
            <person name="Alonso L."/>
            <person name="Gil-Munoz J."/>
            <person name="Barriuso J."/>
            <person name="Prieto A."/>
            <person name="Martinez M.J."/>
        </authorList>
    </citation>
    <scope>NUCLEOTIDE SEQUENCE [LARGE SCALE GENOMIC DNA]</scope>
    <source>
        <strain evidence="4 5">CIB</strain>
    </source>
</reference>
<name>A0A364LDJ4_TALAM</name>
<dbReference type="EMBL" id="MIKG01000027">
    <property type="protein sequence ID" value="RAO73867.1"/>
    <property type="molecule type" value="Genomic_DNA"/>
</dbReference>
<gene>
    <name evidence="4" type="ORF">BHQ10_009879</name>
</gene>
<keyword evidence="3" id="KW-0539">Nucleus</keyword>
<dbReference type="Proteomes" id="UP000249363">
    <property type="component" value="Unassembled WGS sequence"/>
</dbReference>
<dbReference type="GeneID" id="63799093"/>
<evidence type="ECO:0008006" key="6">
    <source>
        <dbReference type="Google" id="ProtNLM"/>
    </source>
</evidence>
<evidence type="ECO:0000256" key="1">
    <source>
        <dbReference type="ARBA" id="ARBA00023015"/>
    </source>
</evidence>
<dbReference type="STRING" id="1196081.A0A364LDJ4"/>
<keyword evidence="2" id="KW-0804">Transcription</keyword>
<accession>A0A364LDJ4</accession>
<organism evidence="4 5">
    <name type="scientific">Talaromyces amestolkiae</name>
    <dbReference type="NCBI Taxonomy" id="1196081"/>
    <lineage>
        <taxon>Eukaryota</taxon>
        <taxon>Fungi</taxon>
        <taxon>Dikarya</taxon>
        <taxon>Ascomycota</taxon>
        <taxon>Pezizomycotina</taxon>
        <taxon>Eurotiomycetes</taxon>
        <taxon>Eurotiomycetidae</taxon>
        <taxon>Eurotiales</taxon>
        <taxon>Trichocomaceae</taxon>
        <taxon>Talaromyces</taxon>
        <taxon>Talaromyces sect. Talaromyces</taxon>
    </lineage>
</organism>
<dbReference type="PANTHER" id="PTHR47840">
    <property type="entry name" value="ZN(II)2CYS6 TRANSCRIPTION FACTOR (EUROFUNG)-RELATED"/>
    <property type="match status" value="1"/>
</dbReference>
<evidence type="ECO:0000313" key="4">
    <source>
        <dbReference type="EMBL" id="RAO73867.1"/>
    </source>
</evidence>
<evidence type="ECO:0000256" key="3">
    <source>
        <dbReference type="ARBA" id="ARBA00023242"/>
    </source>
</evidence>
<sequence>MHASRKPPPTSHPVIFAQKLYKLALCMLQLEPTTFYETKNGLQEPVRDASKRLVEIAMNRVTSHDTLMNNLDGLETLMLESGYNFRIGNHHAAWLTIRRAIGLAELMGLRKMKPGDDGAESLWYLLNYSDRFVSVIFGLPCNSSDNSFASERALAGKSVVERLGRIQVALLGRIIDRNMKMQCWSEADHSDDELNTIYEQTRCIDRDLKESANIIPTDPWVITNSSSSATDKDVSKRTGILQVQMHHYYLLLLLHQPYLLRKSCHPSQAMHDPIDYLYSKQVTISASRNLLDRYLILRDIRHATAYGGLDHKAWLGSATLLLAYIDTHQWAPGVYSGNQRLQDIAMIYRLIDRFRKAAYRDASVQQICSLLEIEAGAANGKRYYFMWSEGTEFVRVPGCLQLSIPYFGAISVISAKLEMPQSSTNLQFPELISSGLNDYESFQDNEFSRSNPVAHSEISSTKTSFERIPESSHTFDTTLLLNPTDDLNFESELFLKDPLGFDGDSGLF</sequence>
<dbReference type="CDD" id="cd12148">
    <property type="entry name" value="fungal_TF_MHR"/>
    <property type="match status" value="1"/>
</dbReference>